<dbReference type="Pfam" id="PF00005">
    <property type="entry name" value="ABC_tran"/>
    <property type="match status" value="1"/>
</dbReference>
<dbReference type="PROSITE" id="PS50893">
    <property type="entry name" value="ABC_TRANSPORTER_2"/>
    <property type="match status" value="1"/>
</dbReference>
<evidence type="ECO:0000256" key="3">
    <source>
        <dbReference type="ARBA" id="ARBA00022840"/>
    </source>
</evidence>
<dbReference type="Proteomes" id="UP001589758">
    <property type="component" value="Unassembled WGS sequence"/>
</dbReference>
<protein>
    <submittedName>
        <fullName evidence="5">ATP-binding cassette domain-containing protein</fullName>
    </submittedName>
</protein>
<feature type="domain" description="ABC transporter" evidence="4">
    <location>
        <begin position="8"/>
        <end position="224"/>
    </location>
</feature>
<dbReference type="InterPro" id="IPR027417">
    <property type="entry name" value="P-loop_NTPase"/>
</dbReference>
<organism evidence="5 6">
    <name type="scientific">Thorsellia kenyensis</name>
    <dbReference type="NCBI Taxonomy" id="1549888"/>
    <lineage>
        <taxon>Bacteria</taxon>
        <taxon>Pseudomonadati</taxon>
        <taxon>Pseudomonadota</taxon>
        <taxon>Gammaproteobacteria</taxon>
        <taxon>Enterobacterales</taxon>
        <taxon>Thorselliaceae</taxon>
        <taxon>Thorsellia</taxon>
    </lineage>
</organism>
<evidence type="ECO:0000259" key="4">
    <source>
        <dbReference type="PROSITE" id="PS50893"/>
    </source>
</evidence>
<dbReference type="SUPFAM" id="SSF52540">
    <property type="entry name" value="P-loop containing nucleoside triphosphate hydrolases"/>
    <property type="match status" value="1"/>
</dbReference>
<dbReference type="InterPro" id="IPR003593">
    <property type="entry name" value="AAA+_ATPase"/>
</dbReference>
<proteinExistence type="predicted"/>
<dbReference type="InterPro" id="IPR017871">
    <property type="entry name" value="ABC_transporter-like_CS"/>
</dbReference>
<gene>
    <name evidence="5" type="ORF">ACFFIT_08555</name>
</gene>
<keyword evidence="6" id="KW-1185">Reference proteome</keyword>
<dbReference type="PANTHER" id="PTHR42781">
    <property type="entry name" value="SPERMIDINE/PUTRESCINE IMPORT ATP-BINDING PROTEIN POTA"/>
    <property type="match status" value="1"/>
</dbReference>
<evidence type="ECO:0000313" key="6">
    <source>
        <dbReference type="Proteomes" id="UP001589758"/>
    </source>
</evidence>
<dbReference type="SMART" id="SM00382">
    <property type="entry name" value="AAA"/>
    <property type="match status" value="1"/>
</dbReference>
<dbReference type="InterPro" id="IPR003439">
    <property type="entry name" value="ABC_transporter-like_ATP-bd"/>
</dbReference>
<dbReference type="RefSeq" id="WP_385877245.1">
    <property type="nucleotide sequence ID" value="NZ_JBHLXE010000092.1"/>
</dbReference>
<dbReference type="GO" id="GO:0005524">
    <property type="term" value="F:ATP binding"/>
    <property type="evidence" value="ECO:0007669"/>
    <property type="project" value="UniProtKB-KW"/>
</dbReference>
<dbReference type="PANTHER" id="PTHR42781:SF4">
    <property type="entry name" value="SPERMIDINE_PUTRESCINE IMPORT ATP-BINDING PROTEIN POTA"/>
    <property type="match status" value="1"/>
</dbReference>
<accession>A0ABV6CAX0</accession>
<dbReference type="EMBL" id="JBHLXE010000092">
    <property type="protein sequence ID" value="MFC0180129.1"/>
    <property type="molecule type" value="Genomic_DNA"/>
</dbReference>
<reference evidence="5 6" key="1">
    <citation type="submission" date="2024-09" db="EMBL/GenBank/DDBJ databases">
        <authorList>
            <person name="Sun Q."/>
            <person name="Mori K."/>
        </authorList>
    </citation>
    <scope>NUCLEOTIDE SEQUENCE [LARGE SCALE GENOMIC DNA]</scope>
    <source>
        <strain evidence="5 6">CCM 8545</strain>
    </source>
</reference>
<name>A0ABV6CAX0_9GAMM</name>
<keyword evidence="3 5" id="KW-0067">ATP-binding</keyword>
<comment type="caution">
    <text evidence="5">The sequence shown here is derived from an EMBL/GenBank/DDBJ whole genome shotgun (WGS) entry which is preliminary data.</text>
</comment>
<keyword evidence="2" id="KW-0547">Nucleotide-binding</keyword>
<evidence type="ECO:0000313" key="5">
    <source>
        <dbReference type="EMBL" id="MFC0180129.1"/>
    </source>
</evidence>
<dbReference type="InterPro" id="IPR050093">
    <property type="entry name" value="ABC_SmlMolc_Importer"/>
</dbReference>
<evidence type="ECO:0000256" key="2">
    <source>
        <dbReference type="ARBA" id="ARBA00022741"/>
    </source>
</evidence>
<dbReference type="PROSITE" id="PS00211">
    <property type="entry name" value="ABC_TRANSPORTER_1"/>
    <property type="match status" value="1"/>
</dbReference>
<sequence length="224" mass="25084">MPSNIPFIEFKHVDKKYEDRVIFNNLSFNINKGDFITLTGTSGGGKTTFLRMINGMVIPDKGEILINQEAINKQDILALRRNIGYAIQGSGLFPHMTIKQNMLYVPELSLDWNDAQKNARVLELLDIVSLDNTVLSRFPDELSGGQQQRVSIARALAANPDILLMDEPFGALDSETRTQLQDSIKSIQQRLGVTIVFITHDEIEARLLGTRSFELVDGHLTAKN</sequence>
<evidence type="ECO:0000256" key="1">
    <source>
        <dbReference type="ARBA" id="ARBA00022448"/>
    </source>
</evidence>
<dbReference type="Gene3D" id="3.40.50.300">
    <property type="entry name" value="P-loop containing nucleotide triphosphate hydrolases"/>
    <property type="match status" value="1"/>
</dbReference>
<keyword evidence="1" id="KW-0813">Transport</keyword>